<dbReference type="InterPro" id="IPR044992">
    <property type="entry name" value="ChyE-like"/>
</dbReference>
<dbReference type="Proteomes" id="UP000037122">
    <property type="component" value="Unassembled WGS sequence"/>
</dbReference>
<dbReference type="SUPFAM" id="SSF52317">
    <property type="entry name" value="Class I glutamine amidotransferase-like"/>
    <property type="match status" value="1"/>
</dbReference>
<dbReference type="EMBL" id="LGST01000030">
    <property type="protein sequence ID" value="KND98830.1"/>
    <property type="molecule type" value="Genomic_DNA"/>
</dbReference>
<dbReference type="Pfam" id="PF00117">
    <property type="entry name" value="GATase"/>
    <property type="match status" value="1"/>
</dbReference>
<dbReference type="VEuPathDB" id="FungiDB:CJI96_0003015"/>
<dbReference type="VEuPathDB" id="FungiDB:CJI97_001437"/>
<dbReference type="Gene3D" id="3.40.50.880">
    <property type="match status" value="1"/>
</dbReference>
<sequence>MEPHIAVLVLDTPIENHADEFGDFGDNAVDLLRNSAVPLVKYQIAYSLDHPQHQAITDQNLARIRTLLDAGMLKGIVLTGSRSDSFDNENPWIKLTDTFLKYVIANKPLFPMVGLCFGHQLIAKNLGCKVNRNSTENGWECGSTTIALNKSIFSVEKSPFVDALETDDGHVLEHINLVEFHRDVVYGLPPTASASSNSLLALTTFQSIGSTNKCSIQGLITESGPVKVLTFQGHPEFSTPLALNLLKLTLAIGKIDKATFDRLSYKTNNLINHGPLMGKVILKFFESYS</sequence>
<accession>A0A0L0NYQ3</accession>
<dbReference type="PANTHER" id="PTHR42695:SF5">
    <property type="entry name" value="GLUTAMINE AMIDOTRANSFERASE YLR126C-RELATED"/>
    <property type="match status" value="1"/>
</dbReference>
<reference evidence="3" key="1">
    <citation type="journal article" date="2015" name="BMC Genomics">
        <title>Draft genome of a commonly misdiagnosed multidrug resistant pathogen Candida auris.</title>
        <authorList>
            <person name="Chatterjee S."/>
            <person name="Alampalli S.V."/>
            <person name="Nageshan R.K."/>
            <person name="Chettiar S.T."/>
            <person name="Joshi S."/>
            <person name="Tatu U.S."/>
        </authorList>
    </citation>
    <scope>NUCLEOTIDE SEQUENCE [LARGE SCALE GENOMIC DNA]</scope>
    <source>
        <strain evidence="3">6684</strain>
    </source>
</reference>
<dbReference type="AlphaFoldDB" id="A0A0L0NYQ3"/>
<protein>
    <recommendedName>
        <fullName evidence="1">Glutamine amidotransferase domain-containing protein</fullName>
    </recommendedName>
</protein>
<dbReference type="VEuPathDB" id="FungiDB:CJJ07_004288"/>
<comment type="caution">
    <text evidence="2">The sequence shown here is derived from an EMBL/GenBank/DDBJ whole genome shotgun (WGS) entry which is preliminary data.</text>
</comment>
<dbReference type="CDD" id="cd01741">
    <property type="entry name" value="GATase1_1"/>
    <property type="match status" value="1"/>
</dbReference>
<name>A0A0L0NYQ3_CANAR</name>
<dbReference type="GO" id="GO:0005634">
    <property type="term" value="C:nucleus"/>
    <property type="evidence" value="ECO:0007669"/>
    <property type="project" value="TreeGrafter"/>
</dbReference>
<dbReference type="VEuPathDB" id="FungiDB:QG37_04315"/>
<dbReference type="InterPro" id="IPR017926">
    <property type="entry name" value="GATASE"/>
</dbReference>
<dbReference type="InterPro" id="IPR029062">
    <property type="entry name" value="Class_I_gatase-like"/>
</dbReference>
<dbReference type="PANTHER" id="PTHR42695">
    <property type="entry name" value="GLUTAMINE AMIDOTRANSFERASE YLR126C-RELATED"/>
    <property type="match status" value="1"/>
</dbReference>
<evidence type="ECO:0000259" key="1">
    <source>
        <dbReference type="Pfam" id="PF00117"/>
    </source>
</evidence>
<organism evidence="2 3">
    <name type="scientific">Candidozyma auris</name>
    <name type="common">Yeast</name>
    <name type="synonym">Candida auris</name>
    <dbReference type="NCBI Taxonomy" id="498019"/>
    <lineage>
        <taxon>Eukaryota</taxon>
        <taxon>Fungi</taxon>
        <taxon>Dikarya</taxon>
        <taxon>Ascomycota</taxon>
        <taxon>Saccharomycotina</taxon>
        <taxon>Pichiomycetes</taxon>
        <taxon>Metschnikowiaceae</taxon>
        <taxon>Candidozyma</taxon>
    </lineage>
</organism>
<dbReference type="VEuPathDB" id="FungiDB:CJJ09_003425"/>
<dbReference type="VEuPathDB" id="FungiDB:B9J08_001169"/>
<dbReference type="GO" id="GO:0005829">
    <property type="term" value="C:cytosol"/>
    <property type="evidence" value="ECO:0007669"/>
    <property type="project" value="TreeGrafter"/>
</dbReference>
<dbReference type="PROSITE" id="PS51273">
    <property type="entry name" value="GATASE_TYPE_1"/>
    <property type="match status" value="1"/>
</dbReference>
<feature type="domain" description="Glutamine amidotransferase" evidence="1">
    <location>
        <begin position="58"/>
        <end position="238"/>
    </location>
</feature>
<evidence type="ECO:0000313" key="3">
    <source>
        <dbReference type="Proteomes" id="UP000037122"/>
    </source>
</evidence>
<evidence type="ECO:0000313" key="2">
    <source>
        <dbReference type="EMBL" id="KND98830.1"/>
    </source>
</evidence>
<gene>
    <name evidence="2" type="ORF">QG37_04315</name>
</gene>
<proteinExistence type="predicted"/>